<dbReference type="GO" id="GO:0016746">
    <property type="term" value="F:acyltransferase activity"/>
    <property type="evidence" value="ECO:0007669"/>
    <property type="project" value="UniProtKB-KW"/>
</dbReference>
<feature type="domain" description="N-acetyltransferase" evidence="1">
    <location>
        <begin position="4"/>
        <end position="141"/>
    </location>
</feature>
<dbReference type="InterPro" id="IPR016181">
    <property type="entry name" value="Acyl_CoA_acyltransferase"/>
</dbReference>
<gene>
    <name evidence="2" type="ORF">ACFODX_00710</name>
</gene>
<dbReference type="EC" id="2.3.1.-" evidence="2"/>
<keyword evidence="2" id="KW-0012">Acyltransferase</keyword>
<keyword evidence="3" id="KW-1185">Reference proteome</keyword>
<dbReference type="Gene3D" id="3.40.630.30">
    <property type="match status" value="1"/>
</dbReference>
<dbReference type="RefSeq" id="WP_378115041.1">
    <property type="nucleotide sequence ID" value="NZ_JBHRTF010000001.1"/>
</dbReference>
<evidence type="ECO:0000313" key="3">
    <source>
        <dbReference type="Proteomes" id="UP001595555"/>
    </source>
</evidence>
<dbReference type="Pfam" id="PF00583">
    <property type="entry name" value="Acetyltransf_1"/>
    <property type="match status" value="1"/>
</dbReference>
<dbReference type="Proteomes" id="UP001595555">
    <property type="component" value="Unassembled WGS sequence"/>
</dbReference>
<accession>A0ABV7F9H8</accession>
<comment type="caution">
    <text evidence="2">The sequence shown here is derived from an EMBL/GenBank/DDBJ whole genome shotgun (WGS) entry which is preliminary data.</text>
</comment>
<reference evidence="3" key="1">
    <citation type="journal article" date="2019" name="Int. J. Syst. Evol. Microbiol.">
        <title>The Global Catalogue of Microorganisms (GCM) 10K type strain sequencing project: providing services to taxonomists for standard genome sequencing and annotation.</title>
        <authorList>
            <consortium name="The Broad Institute Genomics Platform"/>
            <consortium name="The Broad Institute Genome Sequencing Center for Infectious Disease"/>
            <person name="Wu L."/>
            <person name="Ma J."/>
        </authorList>
    </citation>
    <scope>NUCLEOTIDE SEQUENCE [LARGE SCALE GENOMIC DNA]</scope>
    <source>
        <strain evidence="3">KCTC 52237</strain>
    </source>
</reference>
<protein>
    <submittedName>
        <fullName evidence="2">GNAT family N-acetyltransferase</fullName>
        <ecNumber evidence="2">2.3.1.-</ecNumber>
    </submittedName>
</protein>
<proteinExistence type="predicted"/>
<evidence type="ECO:0000259" key="1">
    <source>
        <dbReference type="PROSITE" id="PS51186"/>
    </source>
</evidence>
<dbReference type="SUPFAM" id="SSF55729">
    <property type="entry name" value="Acyl-CoA N-acyltransferases (Nat)"/>
    <property type="match status" value="1"/>
</dbReference>
<sequence length="141" mass="16190">MNFAILIANTDQEINSCFSVFKELRPTLNYQEFLPQVRRQESQSYQIIAIRQHGEIKSVAGFRFCEFFAWGKVLYIDDLATLSSDRGHGYASSLLAWLIEYAKTEGCKGVHLDSGYARHAAHRLYLQKGFRLSGHHLSLEF</sequence>
<dbReference type="InterPro" id="IPR000182">
    <property type="entry name" value="GNAT_dom"/>
</dbReference>
<dbReference type="CDD" id="cd04301">
    <property type="entry name" value="NAT_SF"/>
    <property type="match status" value="1"/>
</dbReference>
<keyword evidence="2" id="KW-0808">Transferase</keyword>
<name>A0ABV7F9H8_9GAMM</name>
<evidence type="ECO:0000313" key="2">
    <source>
        <dbReference type="EMBL" id="MFC3114057.1"/>
    </source>
</evidence>
<organism evidence="2 3">
    <name type="scientific">Cellvibrio fontiphilus</name>
    <dbReference type="NCBI Taxonomy" id="1815559"/>
    <lineage>
        <taxon>Bacteria</taxon>
        <taxon>Pseudomonadati</taxon>
        <taxon>Pseudomonadota</taxon>
        <taxon>Gammaproteobacteria</taxon>
        <taxon>Cellvibrionales</taxon>
        <taxon>Cellvibrionaceae</taxon>
        <taxon>Cellvibrio</taxon>
    </lineage>
</organism>
<dbReference type="PROSITE" id="PS51186">
    <property type="entry name" value="GNAT"/>
    <property type="match status" value="1"/>
</dbReference>
<dbReference type="EMBL" id="JBHRTF010000001">
    <property type="protein sequence ID" value="MFC3114057.1"/>
    <property type="molecule type" value="Genomic_DNA"/>
</dbReference>